<name>A0A8C9RNS3_SCLFO</name>
<dbReference type="AlphaFoldDB" id="A0A8C9RNS3"/>
<dbReference type="SMART" id="SM00303">
    <property type="entry name" value="GPS"/>
    <property type="match status" value="1"/>
</dbReference>
<keyword evidence="6" id="KW-1015">Disulfide bond</keyword>
<evidence type="ECO:0008006" key="12">
    <source>
        <dbReference type="Google" id="ProtNLM"/>
    </source>
</evidence>
<evidence type="ECO:0000259" key="8">
    <source>
        <dbReference type="PROSITE" id="PS50221"/>
    </source>
</evidence>
<keyword evidence="3" id="KW-0732">Signal</keyword>
<dbReference type="GeneTree" id="ENSGT00940000156341"/>
<organism evidence="10 11">
    <name type="scientific">Scleropages formosus</name>
    <name type="common">Asian bonytongue</name>
    <name type="synonym">Osteoglossum formosum</name>
    <dbReference type="NCBI Taxonomy" id="113540"/>
    <lineage>
        <taxon>Eukaryota</taxon>
        <taxon>Metazoa</taxon>
        <taxon>Chordata</taxon>
        <taxon>Craniata</taxon>
        <taxon>Vertebrata</taxon>
        <taxon>Euteleostomi</taxon>
        <taxon>Actinopterygii</taxon>
        <taxon>Neopterygii</taxon>
        <taxon>Teleostei</taxon>
        <taxon>Osteoglossocephala</taxon>
        <taxon>Osteoglossomorpha</taxon>
        <taxon>Osteoglossiformes</taxon>
        <taxon>Osteoglossidae</taxon>
        <taxon>Scleropages</taxon>
    </lineage>
</organism>
<dbReference type="GO" id="GO:0007166">
    <property type="term" value="P:cell surface receptor signaling pathway"/>
    <property type="evidence" value="ECO:0007669"/>
    <property type="project" value="InterPro"/>
</dbReference>
<dbReference type="FunFam" id="1.20.1070.10:FF:000043">
    <property type="entry name" value="adhesion G-protein coupled receptor G2 isoform X1"/>
    <property type="match status" value="1"/>
</dbReference>
<dbReference type="InterPro" id="IPR017981">
    <property type="entry name" value="GPCR_2-like_7TM"/>
</dbReference>
<evidence type="ECO:0000256" key="3">
    <source>
        <dbReference type="ARBA" id="ARBA00022729"/>
    </source>
</evidence>
<feature type="transmembrane region" description="Helical" evidence="7">
    <location>
        <begin position="207"/>
        <end position="233"/>
    </location>
</feature>
<reference evidence="10 11" key="1">
    <citation type="submission" date="2019-04" db="EMBL/GenBank/DDBJ databases">
        <authorList>
            <consortium name="Wellcome Sanger Institute Data Sharing"/>
        </authorList>
    </citation>
    <scope>NUCLEOTIDE SEQUENCE [LARGE SCALE GENOMIC DNA]</scope>
</reference>
<dbReference type="OrthoDB" id="10037534at2759"/>
<evidence type="ECO:0000256" key="7">
    <source>
        <dbReference type="SAM" id="Phobius"/>
    </source>
</evidence>
<dbReference type="InterPro" id="IPR000832">
    <property type="entry name" value="GPCR_2_secretin-like"/>
</dbReference>
<evidence type="ECO:0000313" key="10">
    <source>
        <dbReference type="Ensembl" id="ENSSFOP00015018793.2"/>
    </source>
</evidence>
<dbReference type="PANTHER" id="PTHR12011">
    <property type="entry name" value="ADHESION G-PROTEIN COUPLED RECEPTOR"/>
    <property type="match status" value="1"/>
</dbReference>
<proteinExistence type="predicted"/>
<evidence type="ECO:0000256" key="2">
    <source>
        <dbReference type="ARBA" id="ARBA00022692"/>
    </source>
</evidence>
<dbReference type="Gene3D" id="1.20.1070.10">
    <property type="entry name" value="Rhodopsin 7-helix transmembrane proteins"/>
    <property type="match status" value="1"/>
</dbReference>
<dbReference type="GO" id="GO:0004930">
    <property type="term" value="F:G protein-coupled receptor activity"/>
    <property type="evidence" value="ECO:0007669"/>
    <property type="project" value="InterPro"/>
</dbReference>
<dbReference type="PRINTS" id="PR00249">
    <property type="entry name" value="GPCRSECRETIN"/>
</dbReference>
<dbReference type="InterPro" id="IPR017983">
    <property type="entry name" value="GPCR_2_secretin-like_CS"/>
</dbReference>
<dbReference type="PROSITE" id="PS00650">
    <property type="entry name" value="G_PROTEIN_RECEP_F2_2"/>
    <property type="match status" value="1"/>
</dbReference>
<reference evidence="10" key="3">
    <citation type="submission" date="2025-09" db="UniProtKB">
        <authorList>
            <consortium name="Ensembl"/>
        </authorList>
    </citation>
    <scope>IDENTIFICATION</scope>
</reference>
<dbReference type="Pfam" id="PF00002">
    <property type="entry name" value="7tm_2"/>
    <property type="match status" value="1"/>
</dbReference>
<sequence>CFSEGKGGWDTSGCWRNSSSSIYTSCLCDHLTHFAALLDLSKSAIAHKDEHILTFITYLGCGISSIFLGISVLTYTAFEALRRDYPSKILINLALALLGLNLDFLVNSWMASLGISELCVLMAASLHYFLLASFTWMGLEAVHMYLSLVRVFSIYVPSYLFKLCLLGWGLPLLIVVLVLAVGKDAYGQDSNFPKPFDDIDCWFQDDVTFYVTVVAYVFLVLLCNSMVFIMVLYQIRILRAKEPAGSHGGILSNLRGAAGLSSLLGLTWTLAFFTWGPVKVPFLYLFSVLNTLQGFFIFLFYCLMKENVRRQWRIHLFGACCRLKEYSGSTALLVSHIQAHDDDLFAVILGCCNVASGLFLDWLSLWTAETLRVTLVFHFGLVLQTGANRRHVAGSL</sequence>
<dbReference type="SUPFAM" id="SSF81321">
    <property type="entry name" value="Family A G protein-coupled receptor-like"/>
    <property type="match status" value="1"/>
</dbReference>
<dbReference type="PROSITE" id="PS50261">
    <property type="entry name" value="G_PROTEIN_RECEP_F2_4"/>
    <property type="match status" value="1"/>
</dbReference>
<dbReference type="GO" id="GO:0005886">
    <property type="term" value="C:plasma membrane"/>
    <property type="evidence" value="ECO:0007669"/>
    <property type="project" value="TreeGrafter"/>
</dbReference>
<dbReference type="GO" id="GO:0007189">
    <property type="term" value="P:adenylate cyclase-activating G protein-coupled receptor signaling pathway"/>
    <property type="evidence" value="ECO:0007669"/>
    <property type="project" value="TreeGrafter"/>
</dbReference>
<dbReference type="Proteomes" id="UP000694397">
    <property type="component" value="Chromosome 13"/>
</dbReference>
<dbReference type="PANTHER" id="PTHR12011:SF277">
    <property type="entry name" value="ADHESION G-PROTEIN COUPLED RECEPTOR G4"/>
    <property type="match status" value="1"/>
</dbReference>
<feature type="domain" description="GAIN-B" evidence="8">
    <location>
        <begin position="1"/>
        <end position="44"/>
    </location>
</feature>
<dbReference type="Ensembl" id="ENSSFOT00015019005.2">
    <property type="protein sequence ID" value="ENSSFOP00015018793.2"/>
    <property type="gene ID" value="ENSSFOG00015029192.1"/>
</dbReference>
<feature type="transmembrane region" description="Helical" evidence="7">
    <location>
        <begin position="159"/>
        <end position="181"/>
    </location>
</feature>
<feature type="transmembrane region" description="Helical" evidence="7">
    <location>
        <begin position="282"/>
        <end position="303"/>
    </location>
</feature>
<feature type="transmembrane region" description="Helical" evidence="7">
    <location>
        <begin position="115"/>
        <end position="139"/>
    </location>
</feature>
<evidence type="ECO:0000256" key="1">
    <source>
        <dbReference type="ARBA" id="ARBA00004141"/>
    </source>
</evidence>
<feature type="transmembrane region" description="Helical" evidence="7">
    <location>
        <begin position="254"/>
        <end position="276"/>
    </location>
</feature>
<evidence type="ECO:0000259" key="9">
    <source>
        <dbReference type="PROSITE" id="PS50261"/>
    </source>
</evidence>
<keyword evidence="2 7" id="KW-0812">Transmembrane</keyword>
<feature type="domain" description="G-protein coupled receptors family 2 profile 2" evidence="9">
    <location>
        <begin position="53"/>
        <end position="305"/>
    </location>
</feature>
<feature type="transmembrane region" description="Helical" evidence="7">
    <location>
        <begin position="55"/>
        <end position="78"/>
    </location>
</feature>
<reference evidence="10" key="2">
    <citation type="submission" date="2025-08" db="UniProtKB">
        <authorList>
            <consortium name="Ensembl"/>
        </authorList>
    </citation>
    <scope>IDENTIFICATION</scope>
</reference>
<comment type="subcellular location">
    <subcellularLocation>
        <location evidence="1">Membrane</location>
        <topology evidence="1">Multi-pass membrane protein</topology>
    </subcellularLocation>
</comment>
<keyword evidence="5 7" id="KW-0472">Membrane</keyword>
<evidence type="ECO:0000256" key="5">
    <source>
        <dbReference type="ARBA" id="ARBA00023136"/>
    </source>
</evidence>
<dbReference type="PROSITE" id="PS50221">
    <property type="entry name" value="GAIN_B"/>
    <property type="match status" value="1"/>
</dbReference>
<dbReference type="InterPro" id="IPR057244">
    <property type="entry name" value="GAIN_B"/>
</dbReference>
<accession>A0A8C9RNS3</accession>
<keyword evidence="11" id="KW-1185">Reference proteome</keyword>
<protein>
    <recommendedName>
        <fullName evidence="12">G-protein coupled receptors family 2 profile 2 domain-containing protein</fullName>
    </recommendedName>
</protein>
<evidence type="ECO:0000256" key="6">
    <source>
        <dbReference type="ARBA" id="ARBA00023157"/>
    </source>
</evidence>
<evidence type="ECO:0000256" key="4">
    <source>
        <dbReference type="ARBA" id="ARBA00022989"/>
    </source>
</evidence>
<dbReference type="InterPro" id="IPR000203">
    <property type="entry name" value="GPS"/>
</dbReference>
<evidence type="ECO:0000313" key="11">
    <source>
        <dbReference type="Proteomes" id="UP000694397"/>
    </source>
</evidence>
<feature type="transmembrane region" description="Helical" evidence="7">
    <location>
        <begin position="90"/>
        <end position="109"/>
    </location>
</feature>
<dbReference type="Pfam" id="PF01825">
    <property type="entry name" value="GPS"/>
    <property type="match status" value="1"/>
</dbReference>
<keyword evidence="4 7" id="KW-1133">Transmembrane helix</keyword>